<dbReference type="GO" id="GO:0016887">
    <property type="term" value="F:ATP hydrolysis activity"/>
    <property type="evidence" value="ECO:0007669"/>
    <property type="project" value="RHEA"/>
</dbReference>
<proteinExistence type="inferred from homology"/>
<keyword evidence="2 13" id="KW-0547">Nucleotide-binding</keyword>
<feature type="domain" description="UvrD-like helicase ATP-binding" evidence="16">
    <location>
        <begin position="3"/>
        <end position="482"/>
    </location>
</feature>
<keyword evidence="1 13" id="KW-0540">Nuclease</keyword>
<evidence type="ECO:0000256" key="12">
    <source>
        <dbReference type="ARBA" id="ARBA00048988"/>
    </source>
</evidence>
<organism evidence="18 19">
    <name type="scientific">Enterocloster bolteae (strain ATCC BAA-613 / DSM 15670 / CCUG 46953 / JCM 12243 / WAL 16351)</name>
    <name type="common">Clostridium bolteae</name>
    <dbReference type="NCBI Taxonomy" id="411902"/>
    <lineage>
        <taxon>Bacteria</taxon>
        <taxon>Bacillati</taxon>
        <taxon>Bacillota</taxon>
        <taxon>Clostridia</taxon>
        <taxon>Lachnospirales</taxon>
        <taxon>Lachnospiraceae</taxon>
        <taxon>Enterocloster</taxon>
    </lineage>
</organism>
<dbReference type="HAMAP" id="MF_01451">
    <property type="entry name" value="AddA"/>
    <property type="match status" value="1"/>
</dbReference>
<dbReference type="InterPro" id="IPR014152">
    <property type="entry name" value="AddA"/>
</dbReference>
<evidence type="ECO:0000256" key="7">
    <source>
        <dbReference type="ARBA" id="ARBA00022840"/>
    </source>
</evidence>
<comment type="cofactor">
    <cofactor evidence="13">
        <name>Mg(2+)</name>
        <dbReference type="ChEBI" id="CHEBI:18420"/>
    </cofactor>
</comment>
<comment type="catalytic activity">
    <reaction evidence="11 13">
        <text>Couples ATP hydrolysis with the unwinding of duplex DNA by translocating in the 3'-5' direction.</text>
        <dbReference type="EC" id="5.6.2.4"/>
    </reaction>
</comment>
<protein>
    <recommendedName>
        <fullName evidence="13">ATP-dependent helicase/nuclease subunit A</fullName>
        <ecNumber evidence="13">3.1.-.-</ecNumber>
        <ecNumber evidence="13">5.6.2.4</ecNumber>
    </recommendedName>
    <alternativeName>
        <fullName evidence="13">ATP-dependent helicase/nuclease AddA</fullName>
    </alternativeName>
    <alternativeName>
        <fullName evidence="13">DNA 3'-5' helicase AddA</fullName>
    </alternativeName>
</protein>
<dbReference type="SUPFAM" id="SSF52980">
    <property type="entry name" value="Restriction endonuclease-like"/>
    <property type="match status" value="1"/>
</dbReference>
<evidence type="ECO:0000256" key="14">
    <source>
        <dbReference type="PROSITE-ProRule" id="PRU00560"/>
    </source>
</evidence>
<comment type="subunit">
    <text evidence="13">Heterodimer of AddA and AddB/RexB.</text>
</comment>
<dbReference type="Gene3D" id="3.90.320.10">
    <property type="match status" value="1"/>
</dbReference>
<dbReference type="PANTHER" id="PTHR11070:SF48">
    <property type="entry name" value="ATP-DEPENDENT HELICASE_NUCLEASE SUBUNIT A"/>
    <property type="match status" value="1"/>
</dbReference>
<dbReference type="GO" id="GO:0005524">
    <property type="term" value="F:ATP binding"/>
    <property type="evidence" value="ECO:0007669"/>
    <property type="project" value="UniProtKB-UniRule"/>
</dbReference>
<evidence type="ECO:0000256" key="3">
    <source>
        <dbReference type="ARBA" id="ARBA00022763"/>
    </source>
</evidence>
<keyword evidence="4 13" id="KW-0378">Hydrolase</keyword>
<dbReference type="eggNOG" id="COG1074">
    <property type="taxonomic scope" value="Bacteria"/>
</dbReference>
<evidence type="ECO:0000313" key="18">
    <source>
        <dbReference type="EMBL" id="EDP16716.1"/>
    </source>
</evidence>
<dbReference type="GO" id="GO:0033202">
    <property type="term" value="C:DNA helicase complex"/>
    <property type="evidence" value="ECO:0007669"/>
    <property type="project" value="TreeGrafter"/>
</dbReference>
<keyword evidence="10 13" id="KW-0413">Isomerase</keyword>
<keyword evidence="3 13" id="KW-0227">DNA damage</keyword>
<dbReference type="EC" id="5.6.2.4" evidence="13"/>
<dbReference type="SUPFAM" id="SSF52540">
    <property type="entry name" value="P-loop containing nucleoside triphosphate hydrolases"/>
    <property type="match status" value="1"/>
</dbReference>
<accession>A8RRN8</accession>
<evidence type="ECO:0000256" key="5">
    <source>
        <dbReference type="ARBA" id="ARBA00022806"/>
    </source>
</evidence>
<dbReference type="RefSeq" id="WP_002569858.1">
    <property type="nucleotide sequence ID" value="NZ_DS480685.1"/>
</dbReference>
<dbReference type="InterPro" id="IPR014016">
    <property type="entry name" value="UvrD-like_ATP-bd"/>
</dbReference>
<keyword evidence="9 13" id="KW-0234">DNA repair</keyword>
<comment type="similarity">
    <text evidence="13">Belongs to the helicase family. AddA subfamily.</text>
</comment>
<dbReference type="Proteomes" id="UP000005396">
    <property type="component" value="Unassembled WGS sequence"/>
</dbReference>
<name>A8RRN8_ENTBW</name>
<feature type="domain" description="UvrD-like helicase C-terminal" evidence="17">
    <location>
        <begin position="534"/>
        <end position="896"/>
    </location>
</feature>
<dbReference type="InterPro" id="IPR038726">
    <property type="entry name" value="PDDEXK_AddAB-type"/>
</dbReference>
<feature type="region of interest" description="Disordered" evidence="15">
    <location>
        <begin position="721"/>
        <end position="766"/>
    </location>
</feature>
<dbReference type="EC" id="3.1.-.-" evidence="13"/>
<evidence type="ECO:0000256" key="4">
    <source>
        <dbReference type="ARBA" id="ARBA00022801"/>
    </source>
</evidence>
<evidence type="ECO:0000256" key="9">
    <source>
        <dbReference type="ARBA" id="ARBA00023204"/>
    </source>
</evidence>
<dbReference type="InterPro" id="IPR014017">
    <property type="entry name" value="DNA_helicase_UvrD-like_C"/>
</dbReference>
<evidence type="ECO:0000256" key="10">
    <source>
        <dbReference type="ARBA" id="ARBA00023235"/>
    </source>
</evidence>
<dbReference type="PROSITE" id="PS51198">
    <property type="entry name" value="UVRD_HELICASE_ATP_BIND"/>
    <property type="match status" value="1"/>
</dbReference>
<dbReference type="InterPro" id="IPR027417">
    <property type="entry name" value="P-loop_NTPase"/>
</dbReference>
<evidence type="ECO:0000256" key="8">
    <source>
        <dbReference type="ARBA" id="ARBA00023125"/>
    </source>
</evidence>
<evidence type="ECO:0000256" key="15">
    <source>
        <dbReference type="SAM" id="MobiDB-lite"/>
    </source>
</evidence>
<evidence type="ECO:0000259" key="16">
    <source>
        <dbReference type="PROSITE" id="PS51198"/>
    </source>
</evidence>
<evidence type="ECO:0000256" key="6">
    <source>
        <dbReference type="ARBA" id="ARBA00022839"/>
    </source>
</evidence>
<dbReference type="PROSITE" id="PS51217">
    <property type="entry name" value="UVRD_HELICASE_CTER"/>
    <property type="match status" value="1"/>
</dbReference>
<dbReference type="PANTHER" id="PTHR11070">
    <property type="entry name" value="UVRD / RECB / PCRA DNA HELICASE FAMILY MEMBER"/>
    <property type="match status" value="1"/>
</dbReference>
<dbReference type="GO" id="GO:0003690">
    <property type="term" value="F:double-stranded DNA binding"/>
    <property type="evidence" value="ECO:0007669"/>
    <property type="project" value="UniProtKB-UniRule"/>
</dbReference>
<gene>
    <name evidence="13" type="primary">addA</name>
    <name evidence="18" type="ORF">CLOBOL_03050</name>
</gene>
<sequence length="1331" mass="150037">MAVNWTSKQQEVIDSRNRNLLVSAAAGSGKTAVLVERIIQMISEGDRPLDIDQLLVMTFTNAAAAEMRERIGAAVEQKLKERPEDEHLWLQAALIPQAQITTIDSFCLNIIRSHYNSLDIDPAFRIGDEGELSLLRGDCMGEMLENCYDEADEEFGRFVEHFGRGKSDRGIEDVILQAWQFSQSHPWPQEWLAACQKELEEESIGEMEESPWMVFLMEDVARQMAELSGQLGEALNVCLEENGPLAYEPMLISDRSKIEAIGRAASTGSFEALYNSLQNMSFDRLASIRSKDIDGDKKAFVSACRDRIKKAVAKCRELYGQQSPQEVVESMRGTRRVIRELLRLTGMFDQAYRDAKRERNVLDFNDLEHLALEVLYVREETGNGEERVSRHPSQVADELSRQYEEILVDEYQDSNYVQEALITSISRERFGYPNVFMVGDVKQSIYRFRLARPELFMDKYEKYSRQGGPYQMIELQQNFRSRESVLTSVNDVFYQIMTKNLGGITYTPETALYPGAVFEEVNRKTVCGPGLEEGESDTQESGPVSFLAGTPTELLMVDTGAEALKQLDEDSLDYTAKELEARLIAGRIRQLVSQGQGILVWDKSRGAYRRARYGDVVILLRSMTGWSEVFVNVLMNEGIPAFAQTRTGYFNTVEVETVLSLLSVVDNPMQDIPLAAVMRSPIVGMDDEEMAWMMAAYKRNSQKGQDRGVYGAWRLWLEEGPVPEEELEQEEGLRPGEGPGPEEEPEQEEGLGPGKGPGPEENPDREEGLITVGLCSIPAEAAHSISLKSLKLSLLMERLRGEARHLPIHELLYRVYKESGYYDYVSAMPAGETRRANLDMLVEKAAAYESTSYKGLFHFVRYIEKLKKFDTDFGEASVAGEQDNTVRIMSIHKSKGLEFPVVFLAGLGKRFNKQDAYGQILLDADLGAAADFLDLELRVKAPTLKKQALKRRLELETMGEELRVLYVAMTRAKEKLIMTAADKSLENKLGKWKDIPLSQGQLPYTILASANSCLDWLLMAQPAIPAAHMEMRQIQVKDLIGEEITRQIIRKMKKEDLLNLDGERVYDAAFGTHLRKVLEYEYPYESDTGLYAMVSVSELKKQSQIGRAEDAIGTDRDNLEGAALGELTALRGKQDVAGSGFRESGEQNKPSSSGPNRGALRGTAYHAVLEHIRFHEIHSLSEVKPVVDELLENGFLDQEARDFINPNVIWNFLSSSLGTRMAKAQAEGRIHKEQQFIIGIPAREMGLGDSDELVLIQGIIDAYLEEEDGLVLIDYKTDHVPEGSPEQGEKMLAERYRVQLDYYERALTQLTEKHVKERIIYSLALQMSINV</sequence>
<dbReference type="Pfam" id="PF00580">
    <property type="entry name" value="UvrD-helicase"/>
    <property type="match status" value="1"/>
</dbReference>
<evidence type="ECO:0000259" key="17">
    <source>
        <dbReference type="PROSITE" id="PS51217"/>
    </source>
</evidence>
<dbReference type="GO" id="GO:0005829">
    <property type="term" value="C:cytosol"/>
    <property type="evidence" value="ECO:0007669"/>
    <property type="project" value="TreeGrafter"/>
</dbReference>
<feature type="compositionally biased region" description="Acidic residues" evidence="15">
    <location>
        <begin position="740"/>
        <end position="749"/>
    </location>
</feature>
<evidence type="ECO:0000256" key="1">
    <source>
        <dbReference type="ARBA" id="ARBA00022722"/>
    </source>
</evidence>
<dbReference type="EMBL" id="ABCC02000028">
    <property type="protein sequence ID" value="EDP16716.1"/>
    <property type="molecule type" value="Genomic_DNA"/>
</dbReference>
<comment type="catalytic activity">
    <reaction evidence="12 13">
        <text>ATP + H2O = ADP + phosphate + H(+)</text>
        <dbReference type="Rhea" id="RHEA:13065"/>
        <dbReference type="ChEBI" id="CHEBI:15377"/>
        <dbReference type="ChEBI" id="CHEBI:15378"/>
        <dbReference type="ChEBI" id="CHEBI:30616"/>
        <dbReference type="ChEBI" id="CHEBI:43474"/>
        <dbReference type="ChEBI" id="CHEBI:456216"/>
        <dbReference type="EC" id="5.6.2.4"/>
    </reaction>
</comment>
<dbReference type="InterPro" id="IPR000212">
    <property type="entry name" value="DNA_helicase_UvrD/REP"/>
</dbReference>
<dbReference type="Pfam" id="PF12705">
    <property type="entry name" value="PDDEXK_1"/>
    <property type="match status" value="1"/>
</dbReference>
<evidence type="ECO:0000313" key="19">
    <source>
        <dbReference type="Proteomes" id="UP000005396"/>
    </source>
</evidence>
<evidence type="ECO:0000256" key="2">
    <source>
        <dbReference type="ARBA" id="ARBA00022741"/>
    </source>
</evidence>
<dbReference type="PaxDb" id="411902-CLOBOL_03050"/>
<keyword evidence="7 13" id="KW-0067">ATP-binding</keyword>
<evidence type="ECO:0000256" key="11">
    <source>
        <dbReference type="ARBA" id="ARBA00034617"/>
    </source>
</evidence>
<dbReference type="HOGENOM" id="CLU_001114_3_1_9"/>
<keyword evidence="8 13" id="KW-0238">DNA-binding</keyword>
<dbReference type="GO" id="GO:0000724">
    <property type="term" value="P:double-strand break repair via homologous recombination"/>
    <property type="evidence" value="ECO:0007669"/>
    <property type="project" value="UniProtKB-UniRule"/>
</dbReference>
<reference evidence="18 19" key="1">
    <citation type="submission" date="2007-08" db="EMBL/GenBank/DDBJ databases">
        <authorList>
            <person name="Fulton L."/>
            <person name="Clifton S."/>
            <person name="Fulton B."/>
            <person name="Xu J."/>
            <person name="Minx P."/>
            <person name="Pepin K.H."/>
            <person name="Johnson M."/>
            <person name="Thiruvilangam P."/>
            <person name="Bhonagiri V."/>
            <person name="Nash W.E."/>
            <person name="Mardis E.R."/>
            <person name="Wilson R.K."/>
        </authorList>
    </citation>
    <scope>NUCLEOTIDE SEQUENCE [LARGE SCALE GENOMIC DNA]</scope>
    <source>
        <strain evidence="19">ATCC BAA-613 / DSM 15670 / CCUG 46953 / JCM 12243 / WAL 16351</strain>
    </source>
</reference>
<dbReference type="Gene3D" id="3.40.50.300">
    <property type="entry name" value="P-loop containing nucleotide triphosphate hydrolases"/>
    <property type="match status" value="4"/>
</dbReference>
<dbReference type="InterPro" id="IPR011604">
    <property type="entry name" value="PDDEXK-like_dom_sf"/>
</dbReference>
<feature type="region of interest" description="Disordered" evidence="15">
    <location>
        <begin position="1136"/>
        <end position="1160"/>
    </location>
</feature>
<evidence type="ECO:0000256" key="13">
    <source>
        <dbReference type="HAMAP-Rule" id="MF_01451"/>
    </source>
</evidence>
<keyword evidence="6 13" id="KW-0269">Exonuclease</keyword>
<feature type="binding site" evidence="14">
    <location>
        <begin position="24"/>
        <end position="31"/>
    </location>
    <ligand>
        <name>ATP</name>
        <dbReference type="ChEBI" id="CHEBI:30616"/>
    </ligand>
</feature>
<keyword evidence="5 13" id="KW-0347">Helicase</keyword>
<dbReference type="GO" id="GO:0008408">
    <property type="term" value="F:3'-5' exonuclease activity"/>
    <property type="evidence" value="ECO:0007669"/>
    <property type="project" value="UniProtKB-UniRule"/>
</dbReference>
<comment type="function">
    <text evidence="13">The heterodimer acts as both an ATP-dependent DNA helicase and an ATP-dependent, dual-direction single-stranded exonuclease. Recognizes the chi site generating a DNA molecule suitable for the initiation of homologous recombination. The AddA nuclease domain is required for chi fragment generation; this subunit has the helicase and 3' -&gt; 5' nuclease activities.</text>
</comment>
<dbReference type="Pfam" id="PF13361">
    <property type="entry name" value="UvrD_C"/>
    <property type="match status" value="1"/>
</dbReference>
<dbReference type="GO" id="GO:0043138">
    <property type="term" value="F:3'-5' DNA helicase activity"/>
    <property type="evidence" value="ECO:0007669"/>
    <property type="project" value="UniProtKB-UniRule"/>
</dbReference>
<feature type="compositionally biased region" description="Acidic residues" evidence="15">
    <location>
        <begin position="721"/>
        <end position="730"/>
    </location>
</feature>
<reference evidence="18 19" key="2">
    <citation type="submission" date="2007-09" db="EMBL/GenBank/DDBJ databases">
        <title>Draft genome sequence of Clostridium bolteae (ATCC BAA-613).</title>
        <authorList>
            <person name="Sudarsanam P."/>
            <person name="Ley R."/>
            <person name="Guruge J."/>
            <person name="Turnbaugh P.J."/>
            <person name="Mahowald M."/>
            <person name="Liep D."/>
            <person name="Gordon J."/>
        </authorList>
    </citation>
    <scope>NUCLEOTIDE SEQUENCE [LARGE SCALE GENOMIC DNA]</scope>
    <source>
        <strain evidence="19">ATCC BAA-613 / DSM 15670 / CCUG 46953 / JCM 12243 / WAL 16351</strain>
    </source>
</reference>
<dbReference type="InterPro" id="IPR011335">
    <property type="entry name" value="Restrct_endonuc-II-like"/>
</dbReference>
<comment type="caution">
    <text evidence="18">The sequence shown here is derived from an EMBL/GenBank/DDBJ whole genome shotgun (WGS) entry which is preliminary data.</text>
</comment>